<feature type="chain" id="PRO_5046588630" description="Lipoprotein" evidence="1">
    <location>
        <begin position="22"/>
        <end position="165"/>
    </location>
</feature>
<feature type="signal peptide" evidence="1">
    <location>
        <begin position="1"/>
        <end position="21"/>
    </location>
</feature>
<dbReference type="Proteomes" id="UP001223016">
    <property type="component" value="Unassembled WGS sequence"/>
</dbReference>
<keyword evidence="1" id="KW-0732">Signal</keyword>
<reference evidence="2 3" key="1">
    <citation type="submission" date="2023-07" db="EMBL/GenBank/DDBJ databases">
        <title>Identification of four novel Pseudomonas species associated with bacterial leaf spot of cucurbits.</title>
        <authorList>
            <person name="Fullem K.R."/>
        </authorList>
    </citation>
    <scope>NUCLEOTIDE SEQUENCE [LARGE SCALE GENOMIC DNA]</scope>
    <source>
        <strain evidence="2 3">KFB 138</strain>
    </source>
</reference>
<accession>A0ABT9CJ18</accession>
<evidence type="ECO:0000256" key="1">
    <source>
        <dbReference type="SAM" id="SignalP"/>
    </source>
</evidence>
<evidence type="ECO:0000313" key="3">
    <source>
        <dbReference type="Proteomes" id="UP001223016"/>
    </source>
</evidence>
<keyword evidence="3" id="KW-1185">Reference proteome</keyword>
<dbReference type="EMBL" id="JAUQOO010000001">
    <property type="protein sequence ID" value="MDO7925481.1"/>
    <property type="molecule type" value="Genomic_DNA"/>
</dbReference>
<evidence type="ECO:0008006" key="4">
    <source>
        <dbReference type="Google" id="ProtNLM"/>
    </source>
</evidence>
<dbReference type="PROSITE" id="PS51257">
    <property type="entry name" value="PROKAR_LIPOPROTEIN"/>
    <property type="match status" value="1"/>
</dbReference>
<evidence type="ECO:0000313" key="2">
    <source>
        <dbReference type="EMBL" id="MDO7925481.1"/>
    </source>
</evidence>
<organism evidence="2 3">
    <name type="scientific">Pseudomonas serbiensis</name>
    <dbReference type="NCBI Taxonomy" id="3064350"/>
    <lineage>
        <taxon>Bacteria</taxon>
        <taxon>Pseudomonadati</taxon>
        <taxon>Pseudomonadota</taxon>
        <taxon>Gammaproteobacteria</taxon>
        <taxon>Pseudomonadales</taxon>
        <taxon>Pseudomonadaceae</taxon>
        <taxon>Pseudomonas</taxon>
    </lineage>
</organism>
<dbReference type="RefSeq" id="WP_304573983.1">
    <property type="nucleotide sequence ID" value="NZ_JAUQOO010000001.1"/>
</dbReference>
<comment type="caution">
    <text evidence="2">The sequence shown here is derived from an EMBL/GenBank/DDBJ whole genome shotgun (WGS) entry which is preliminary data.</text>
</comment>
<proteinExistence type="predicted"/>
<name>A0ABT9CJ18_9PSED</name>
<sequence length="165" mass="17841">MKLIKPFLFLCLALLAGCVGHYQQPAPNAAHATLIAKWSTNALISGGFQAYDAYYDNRCTDTDETGVLGAVSESEPEKNRFFIKPDRRIYLIAVSSGTKIHQPTPGSLIGKTCLNVSSFVPKAGATYQMSQSTPEQGCSLKILDMHTGQVPETLVVETVTKECGL</sequence>
<protein>
    <recommendedName>
        <fullName evidence="4">Lipoprotein</fullName>
    </recommendedName>
</protein>
<gene>
    <name evidence="2" type="ORF">Q6A51_01735</name>
</gene>